<keyword evidence="5" id="KW-0653">Protein transport</keyword>
<dbReference type="InterPro" id="IPR033370">
    <property type="entry name" value="COG1"/>
</dbReference>
<evidence type="ECO:0000256" key="7">
    <source>
        <dbReference type="ARBA" id="ARBA00023136"/>
    </source>
</evidence>
<evidence type="ECO:0000313" key="9">
    <source>
        <dbReference type="Proteomes" id="UP000596742"/>
    </source>
</evidence>
<proteinExistence type="inferred from homology"/>
<organism evidence="8 9">
    <name type="scientific">Mytilus galloprovincialis</name>
    <name type="common">Mediterranean mussel</name>
    <dbReference type="NCBI Taxonomy" id="29158"/>
    <lineage>
        <taxon>Eukaryota</taxon>
        <taxon>Metazoa</taxon>
        <taxon>Spiralia</taxon>
        <taxon>Lophotrochozoa</taxon>
        <taxon>Mollusca</taxon>
        <taxon>Bivalvia</taxon>
        <taxon>Autobranchia</taxon>
        <taxon>Pteriomorphia</taxon>
        <taxon>Mytilida</taxon>
        <taxon>Mytiloidea</taxon>
        <taxon>Mytilidae</taxon>
        <taxon>Mytilinae</taxon>
        <taxon>Mytilus</taxon>
    </lineage>
</organism>
<dbReference type="AlphaFoldDB" id="A0A8B6CY27"/>
<name>A0A8B6CY27_MYTGA</name>
<evidence type="ECO:0000256" key="2">
    <source>
        <dbReference type="ARBA" id="ARBA00006653"/>
    </source>
</evidence>
<comment type="subcellular location">
    <subcellularLocation>
        <location evidence="1">Golgi apparatus membrane</location>
        <topology evidence="1">Peripheral membrane protein</topology>
    </subcellularLocation>
</comment>
<evidence type="ECO:0000256" key="4">
    <source>
        <dbReference type="ARBA" id="ARBA00022448"/>
    </source>
</evidence>
<evidence type="ECO:0000256" key="6">
    <source>
        <dbReference type="ARBA" id="ARBA00023034"/>
    </source>
</evidence>
<evidence type="ECO:0000256" key="1">
    <source>
        <dbReference type="ARBA" id="ARBA00004395"/>
    </source>
</evidence>
<sequence>MDTNILFEKFTIEEIRSIEKKTRTDIERKKEDLRTMVGERYRDLIEAADTITDMKNSAQNVMSSIAKMEDMCKQLKEHHMVKGSSYHTRSQPDQLQKRKKEVKFYGVASQIKLLLDMPEKIWSSLDDKDYLTATRHYLLSRHIHTSLQLESQHSTDLLSWFPVLTRQWAAISHFRSTILSGCRGTLKETFADDKSIAECLCAIVLLEDSTPRQVFNEFLLARTTAVQQLFHSSQQTASIKDQICTVVQLIIKTVHQIHSVFYVGDSTSDKLQNNLLLSILNEVTTKKQNETGLLDLQTSISSKCLPKSVTEFCPSLRSHANPVSEQHLQDNCQQWINTCISDVTTGVGKLLNFINTVKRLADIRDAVWELLSQDESMIGWDTVCNRIMNRQLSIWDGILRNLFVDRVKSLIQYQLESSTEVTKRQVSKVVMEMANTEDSIVTADTDLAWYVWNETSGDIASNMAWIPSTARSTSDNPGGLIMKAKAFTPVVQSLCKNFDEKLKSMLDDATTYTQTSDEKQTENVAFDKYSDTDNIYLHIKSSCHDCVRGLIEHLNEQLKLWEKSLKEIPDAFTNAITKHRVLLVGRLCTALCDLVPSLQNCILQQSDQAKIKKITPKGSKPVEDQVWTKVKEMLANCQLEAFRIWVDHLSDVVLKEFRGGLVTDQNCHIVTNCTRWDEVDIQEETEDGKKIKSKISVPMQPSWYVQGLVFTLCQEINRVGGHAVTRSILQKLVNKVSDEMKDNYLEIIHNSKNPKTKGYVPLPQQRALQLLFDVRFVLSIFPRKEDSKENKVYQQRMHQIIEGLEEKIDPFDLDVFTPYIQSHLLKQAQRSAVLYGLVTNIDRLSMYGGGRTTSSQQEQHNVLPLTVCQNRFTLLPLSTQPSRSSLPQPVLKQPLQKPIDSGRSLTETAAAVLPQSSLQSDMTSSLFSKVGSMSSMSDISNWFKGSK</sequence>
<dbReference type="PANTHER" id="PTHR31658:SF0">
    <property type="entry name" value="CONSERVED OLIGOMERIC GOLGI COMPLEX SUBUNIT 1"/>
    <property type="match status" value="1"/>
</dbReference>
<dbReference type="GO" id="GO:0017119">
    <property type="term" value="C:Golgi transport complex"/>
    <property type="evidence" value="ECO:0007669"/>
    <property type="project" value="InterPro"/>
</dbReference>
<evidence type="ECO:0000256" key="3">
    <source>
        <dbReference type="ARBA" id="ARBA00020978"/>
    </source>
</evidence>
<keyword evidence="7" id="KW-0472">Membrane</keyword>
<gene>
    <name evidence="8" type="ORF">MGAL_10B074741</name>
</gene>
<keyword evidence="9" id="KW-1185">Reference proteome</keyword>
<dbReference type="GO" id="GO:0015031">
    <property type="term" value="P:protein transport"/>
    <property type="evidence" value="ECO:0007669"/>
    <property type="project" value="UniProtKB-KW"/>
</dbReference>
<comment type="similarity">
    <text evidence="2">Belongs to the COG1 family.</text>
</comment>
<dbReference type="EMBL" id="UYJE01002424">
    <property type="protein sequence ID" value="VDI10663.1"/>
    <property type="molecule type" value="Genomic_DNA"/>
</dbReference>
<accession>A0A8B6CY27</accession>
<keyword evidence="4" id="KW-0813">Transport</keyword>
<dbReference type="PANTHER" id="PTHR31658">
    <property type="entry name" value="CONSERVED OLIGOMERIC GOLGI COMPLEX SUBUNIT 1"/>
    <property type="match status" value="1"/>
</dbReference>
<dbReference type="GO" id="GO:0000139">
    <property type="term" value="C:Golgi membrane"/>
    <property type="evidence" value="ECO:0007669"/>
    <property type="project" value="UniProtKB-SubCell"/>
</dbReference>
<dbReference type="Pfam" id="PF08700">
    <property type="entry name" value="VPS51_Exo84_N"/>
    <property type="match status" value="1"/>
</dbReference>
<dbReference type="OrthoDB" id="46189at2759"/>
<evidence type="ECO:0000313" key="8">
    <source>
        <dbReference type="EMBL" id="VDI10663.1"/>
    </source>
</evidence>
<keyword evidence="6" id="KW-0333">Golgi apparatus</keyword>
<reference evidence="8" key="1">
    <citation type="submission" date="2018-11" db="EMBL/GenBank/DDBJ databases">
        <authorList>
            <person name="Alioto T."/>
            <person name="Alioto T."/>
        </authorList>
    </citation>
    <scope>NUCLEOTIDE SEQUENCE</scope>
</reference>
<protein>
    <recommendedName>
        <fullName evidence="3">Conserved oligomeric Golgi complex subunit 1</fullName>
    </recommendedName>
</protein>
<comment type="caution">
    <text evidence="8">The sequence shown here is derived from an EMBL/GenBank/DDBJ whole genome shotgun (WGS) entry which is preliminary data.</text>
</comment>
<dbReference type="GO" id="GO:0006891">
    <property type="term" value="P:intra-Golgi vesicle-mediated transport"/>
    <property type="evidence" value="ECO:0007669"/>
    <property type="project" value="InterPro"/>
</dbReference>
<dbReference type="Proteomes" id="UP000596742">
    <property type="component" value="Unassembled WGS sequence"/>
</dbReference>
<evidence type="ECO:0000256" key="5">
    <source>
        <dbReference type="ARBA" id="ARBA00022927"/>
    </source>
</evidence>